<protein>
    <submittedName>
        <fullName evidence="1">Uncharacterized protein</fullName>
    </submittedName>
</protein>
<sequence>MRGYVCLVYIIHRIKLRIMSKRTASRNVRRTGDVLCSSGSPSITEVEAAKLISERPNINPN</sequence>
<evidence type="ECO:0000313" key="2">
    <source>
        <dbReference type="Proteomes" id="UP000269396"/>
    </source>
</evidence>
<dbReference type="AlphaFoldDB" id="A0A3P8FP38"/>
<name>A0A3P8FP38_9TREM</name>
<gene>
    <name evidence="1" type="ORF">SMTD_LOCUS12052</name>
</gene>
<accession>A0A3P8FP38</accession>
<dbReference type="Proteomes" id="UP000269396">
    <property type="component" value="Unassembled WGS sequence"/>
</dbReference>
<dbReference type="EMBL" id="UZAL01032061">
    <property type="protein sequence ID" value="VDP59944.1"/>
    <property type="molecule type" value="Genomic_DNA"/>
</dbReference>
<reference evidence="1 2" key="1">
    <citation type="submission" date="2018-11" db="EMBL/GenBank/DDBJ databases">
        <authorList>
            <consortium name="Pathogen Informatics"/>
        </authorList>
    </citation>
    <scope>NUCLEOTIDE SEQUENCE [LARGE SCALE GENOMIC DNA]</scope>
    <source>
        <strain>Denwood</strain>
        <strain evidence="2">Zambia</strain>
    </source>
</reference>
<evidence type="ECO:0000313" key="1">
    <source>
        <dbReference type="EMBL" id="VDP59944.1"/>
    </source>
</evidence>
<proteinExistence type="predicted"/>
<organism evidence="1 2">
    <name type="scientific">Schistosoma mattheei</name>
    <dbReference type="NCBI Taxonomy" id="31246"/>
    <lineage>
        <taxon>Eukaryota</taxon>
        <taxon>Metazoa</taxon>
        <taxon>Spiralia</taxon>
        <taxon>Lophotrochozoa</taxon>
        <taxon>Platyhelminthes</taxon>
        <taxon>Trematoda</taxon>
        <taxon>Digenea</taxon>
        <taxon>Strigeidida</taxon>
        <taxon>Schistosomatoidea</taxon>
        <taxon>Schistosomatidae</taxon>
        <taxon>Schistosoma</taxon>
    </lineage>
</organism>
<keyword evidence="2" id="KW-1185">Reference proteome</keyword>